<evidence type="ECO:0000313" key="7">
    <source>
        <dbReference type="Proteomes" id="UP000001784"/>
    </source>
</evidence>
<dbReference type="HOGENOM" id="CLU_045498_3_0_7"/>
<evidence type="ECO:0000256" key="2">
    <source>
        <dbReference type="ARBA" id="ARBA00022692"/>
    </source>
</evidence>
<feature type="transmembrane region" description="Helical" evidence="5">
    <location>
        <begin position="174"/>
        <end position="198"/>
    </location>
</feature>
<dbReference type="eggNOG" id="COG0730">
    <property type="taxonomic scope" value="Bacteria"/>
</dbReference>
<feature type="transmembrane region" description="Helical" evidence="5">
    <location>
        <begin position="100"/>
        <end position="119"/>
    </location>
</feature>
<name>A0LQ91_SYNFM</name>
<dbReference type="STRING" id="335543.Sfum_3924"/>
<feature type="transmembrane region" description="Helical" evidence="5">
    <location>
        <begin position="139"/>
        <end position="162"/>
    </location>
</feature>
<dbReference type="EMBL" id="CP000478">
    <property type="protein sequence ID" value="ABK19593.1"/>
    <property type="molecule type" value="Genomic_DNA"/>
</dbReference>
<protein>
    <recommendedName>
        <fullName evidence="5">Probable membrane transporter protein</fullName>
    </recommendedName>
</protein>
<dbReference type="OrthoDB" id="5413947at2"/>
<comment type="subcellular location">
    <subcellularLocation>
        <location evidence="5">Cell membrane</location>
        <topology evidence="5">Multi-pass membrane protein</topology>
    </subcellularLocation>
    <subcellularLocation>
        <location evidence="1">Membrane</location>
        <topology evidence="1">Multi-pass membrane protein</topology>
    </subcellularLocation>
</comment>
<dbReference type="PANTHER" id="PTHR43701">
    <property type="entry name" value="MEMBRANE TRANSPORTER PROTEIN MJ0441-RELATED"/>
    <property type="match status" value="1"/>
</dbReference>
<organism evidence="6 7">
    <name type="scientific">Syntrophobacter fumaroxidans (strain DSM 10017 / MPOB)</name>
    <dbReference type="NCBI Taxonomy" id="335543"/>
    <lineage>
        <taxon>Bacteria</taxon>
        <taxon>Pseudomonadati</taxon>
        <taxon>Thermodesulfobacteriota</taxon>
        <taxon>Syntrophobacteria</taxon>
        <taxon>Syntrophobacterales</taxon>
        <taxon>Syntrophobacteraceae</taxon>
        <taxon>Syntrophobacter</taxon>
    </lineage>
</organism>
<evidence type="ECO:0000256" key="5">
    <source>
        <dbReference type="RuleBase" id="RU363041"/>
    </source>
</evidence>
<keyword evidence="7" id="KW-1185">Reference proteome</keyword>
<feature type="transmembrane region" description="Helical" evidence="5">
    <location>
        <begin position="204"/>
        <end position="224"/>
    </location>
</feature>
<evidence type="ECO:0000256" key="4">
    <source>
        <dbReference type="ARBA" id="ARBA00023136"/>
    </source>
</evidence>
<feature type="transmembrane region" description="Helical" evidence="5">
    <location>
        <begin position="236"/>
        <end position="253"/>
    </location>
</feature>
<sequence length="255" mass="27390">MIGQAWAAFPAGMCIATIVMVVGFGGGILWMPFLLIVLHLPTDTAIITSLLIQTAGTGSGSVAYTLQKKTDNRLALLMMSIAIPGVIVGAFFAHRVVPSNIEVIIGAISLATALLFASSNEKFSETGVERVELKRAAGHSWIAVVMAVASGMLTLNIAEWLIPVMRNKMGLRMSNAVATCIVLTCGECFLGVWTHYFMGAKPDWAVALWGIPGVIIGGQIGPRLAKGIDERLLKEIFIFMLTLIGVHLVYKYFPL</sequence>
<keyword evidence="5" id="KW-1003">Cell membrane</keyword>
<evidence type="ECO:0000313" key="6">
    <source>
        <dbReference type="EMBL" id="ABK19593.1"/>
    </source>
</evidence>
<keyword evidence="3 5" id="KW-1133">Transmembrane helix</keyword>
<feature type="transmembrane region" description="Helical" evidence="5">
    <location>
        <begin position="74"/>
        <end position="93"/>
    </location>
</feature>
<dbReference type="Pfam" id="PF01925">
    <property type="entry name" value="TauE"/>
    <property type="match status" value="1"/>
</dbReference>
<keyword evidence="4 5" id="KW-0472">Membrane</keyword>
<evidence type="ECO:0000256" key="1">
    <source>
        <dbReference type="ARBA" id="ARBA00004141"/>
    </source>
</evidence>
<comment type="similarity">
    <text evidence="5">Belongs to the 4-toluene sulfonate uptake permease (TSUP) (TC 2.A.102) family.</text>
</comment>
<feature type="transmembrane region" description="Helical" evidence="5">
    <location>
        <begin position="6"/>
        <end position="26"/>
    </location>
</feature>
<dbReference type="Proteomes" id="UP000001784">
    <property type="component" value="Chromosome"/>
</dbReference>
<dbReference type="InterPro" id="IPR002781">
    <property type="entry name" value="TM_pro_TauE-like"/>
</dbReference>
<dbReference type="InterPro" id="IPR051598">
    <property type="entry name" value="TSUP/Inactive_protease-like"/>
</dbReference>
<dbReference type="GO" id="GO:0005886">
    <property type="term" value="C:plasma membrane"/>
    <property type="evidence" value="ECO:0007669"/>
    <property type="project" value="UniProtKB-SubCell"/>
</dbReference>
<gene>
    <name evidence="6" type="ordered locus">Sfum_3924</name>
</gene>
<dbReference type="RefSeq" id="WP_011700709.1">
    <property type="nucleotide sequence ID" value="NC_008554.1"/>
</dbReference>
<keyword evidence="2 5" id="KW-0812">Transmembrane</keyword>
<dbReference type="KEGG" id="sfu:Sfum_3924"/>
<accession>A0LQ91</accession>
<dbReference type="PANTHER" id="PTHR43701:SF2">
    <property type="entry name" value="MEMBRANE TRANSPORTER PROTEIN YJNA-RELATED"/>
    <property type="match status" value="1"/>
</dbReference>
<reference evidence="6 7" key="1">
    <citation type="submission" date="2006-10" db="EMBL/GenBank/DDBJ databases">
        <title>Complete sequence of Syntrophobacter fumaroxidans MPOB.</title>
        <authorList>
            <consortium name="US DOE Joint Genome Institute"/>
            <person name="Copeland A."/>
            <person name="Lucas S."/>
            <person name="Lapidus A."/>
            <person name="Barry K."/>
            <person name="Detter J.C."/>
            <person name="Glavina del Rio T."/>
            <person name="Hammon N."/>
            <person name="Israni S."/>
            <person name="Pitluck S."/>
            <person name="Goltsman E.G."/>
            <person name="Martinez M."/>
            <person name="Schmutz J."/>
            <person name="Larimer F."/>
            <person name="Land M."/>
            <person name="Hauser L."/>
            <person name="Kyrpides N."/>
            <person name="Kim E."/>
            <person name="Boone D.R."/>
            <person name="Brockman F."/>
            <person name="Culley D."/>
            <person name="Ferry J."/>
            <person name="Gunsalus R."/>
            <person name="McInerney M.J."/>
            <person name="Morrison M."/>
            <person name="Plugge C."/>
            <person name="Rohlin L."/>
            <person name="Scholten J."/>
            <person name="Sieber J."/>
            <person name="Stams A.J.M."/>
            <person name="Worm P."/>
            <person name="Henstra A.M."/>
            <person name="Richardson P."/>
        </authorList>
    </citation>
    <scope>NUCLEOTIDE SEQUENCE [LARGE SCALE GENOMIC DNA]</scope>
    <source>
        <strain evidence="7">DSM 10017 / MPOB</strain>
    </source>
</reference>
<dbReference type="InParanoid" id="A0LQ91"/>
<dbReference type="AlphaFoldDB" id="A0LQ91"/>
<evidence type="ECO:0000256" key="3">
    <source>
        <dbReference type="ARBA" id="ARBA00022989"/>
    </source>
</evidence>
<proteinExistence type="inferred from homology"/>